<accession>A0A8S5L4G8</accession>
<dbReference type="RefSeq" id="YP_010769868.1">
    <property type="nucleotide sequence ID" value="NC_074096.1"/>
</dbReference>
<sequence length="74" mass="8456">MNNESGIGSYLPLKLDASRVKMLISIYHLQDSCLRAGLLTRVYTVNQISIMTDQDLIILKGHYRRLFSDLNKEA</sequence>
<proteinExistence type="predicted"/>
<organism evidence="1 2">
    <name type="scientific">ssRNA phage SRR6960509_7</name>
    <dbReference type="NCBI Taxonomy" id="2786534"/>
    <lineage>
        <taxon>Viruses</taxon>
        <taxon>Riboviria</taxon>
        <taxon>Orthornavirae</taxon>
        <taxon>Lenarviricota</taxon>
        <taxon>Leviviricetes</taxon>
        <taxon>Norzivirales</taxon>
        <taxon>Fiersviridae</taxon>
        <taxon>Sholavirus</taxon>
        <taxon>Sholavirus sp. 'caenihabitans'</taxon>
    </lineage>
</organism>
<evidence type="ECO:0000313" key="1">
    <source>
        <dbReference type="EMBL" id="DAD52569.1"/>
    </source>
</evidence>
<reference evidence="1" key="1">
    <citation type="submission" date="2020-09" db="EMBL/GenBank/DDBJ databases">
        <title>Leviviricetes taxonomy.</title>
        <authorList>
            <person name="Stockdale S.R."/>
            <person name="Callanan J."/>
            <person name="Adriaenssens E.M."/>
            <person name="Kuhn J.H."/>
            <person name="Rumnieks J."/>
            <person name="Shkoporov A."/>
            <person name="Draper L.A."/>
            <person name="Ross P."/>
            <person name="Hill C."/>
        </authorList>
    </citation>
    <scope>NUCLEOTIDE SEQUENCE</scope>
</reference>
<dbReference type="Proteomes" id="UP000682099">
    <property type="component" value="Segment"/>
</dbReference>
<dbReference type="KEGG" id="vg:80399015"/>
<protein>
    <submittedName>
        <fullName evidence="1">Uncharacterized protein</fullName>
    </submittedName>
</protein>
<evidence type="ECO:0000313" key="2">
    <source>
        <dbReference type="Proteomes" id="UP000682099"/>
    </source>
</evidence>
<gene>
    <name evidence="1" type="primary">SRR6960509_7_1</name>
</gene>
<dbReference type="GeneID" id="80399015"/>
<name>A0A8S5L4G8_9VIRU</name>
<dbReference type="EMBL" id="BK014143">
    <property type="protein sequence ID" value="DAD52569.1"/>
    <property type="molecule type" value="Genomic_RNA"/>
</dbReference>